<reference evidence="3" key="1">
    <citation type="submission" date="2017-08" db="EMBL/GenBank/DDBJ databases">
        <title>A dynamic microbial community with high functional redundancy inhabits the cold, oxic subseafloor aquifer.</title>
        <authorList>
            <person name="Tully B.J."/>
            <person name="Wheat C.G."/>
            <person name="Glazer B.T."/>
            <person name="Huber J.A."/>
        </authorList>
    </citation>
    <scope>NUCLEOTIDE SEQUENCE [LARGE SCALE GENOMIC DNA]</scope>
</reference>
<comment type="caution">
    <text evidence="2">The sequence shown here is derived from an EMBL/GenBank/DDBJ whole genome shotgun (WGS) entry which is preliminary data.</text>
</comment>
<evidence type="ECO:0000313" key="3">
    <source>
        <dbReference type="Proteomes" id="UP000228987"/>
    </source>
</evidence>
<keyword evidence="1" id="KW-0472">Membrane</keyword>
<protein>
    <submittedName>
        <fullName evidence="2">Uncharacterized protein</fullName>
    </submittedName>
</protein>
<name>A0A2A5C927_9GAMM</name>
<sequence length="112" mass="12551">MNNSDIEKKLNKINLTKPSNNYVEKAQGLLKAPSTHSIWQKRLNYALGLCLVISVGINLVQVMSQKKSLQVFSSNCQTNRMGNDFQPSEIHQIAVLVKTGYQLNTNFQPLAC</sequence>
<accession>A0A2A5C927</accession>
<evidence type="ECO:0000256" key="1">
    <source>
        <dbReference type="SAM" id="Phobius"/>
    </source>
</evidence>
<dbReference type="EMBL" id="NVWI01000011">
    <property type="protein sequence ID" value="PCJ39971.1"/>
    <property type="molecule type" value="Genomic_DNA"/>
</dbReference>
<gene>
    <name evidence="2" type="ORF">COA71_12415</name>
</gene>
<proteinExistence type="predicted"/>
<feature type="transmembrane region" description="Helical" evidence="1">
    <location>
        <begin position="43"/>
        <end position="60"/>
    </location>
</feature>
<organism evidence="2 3">
    <name type="scientific">SAR86 cluster bacterium</name>
    <dbReference type="NCBI Taxonomy" id="2030880"/>
    <lineage>
        <taxon>Bacteria</taxon>
        <taxon>Pseudomonadati</taxon>
        <taxon>Pseudomonadota</taxon>
        <taxon>Gammaproteobacteria</taxon>
        <taxon>SAR86 cluster</taxon>
    </lineage>
</organism>
<dbReference type="Proteomes" id="UP000228987">
    <property type="component" value="Unassembled WGS sequence"/>
</dbReference>
<dbReference type="AlphaFoldDB" id="A0A2A5C927"/>
<evidence type="ECO:0000313" key="2">
    <source>
        <dbReference type="EMBL" id="PCJ39971.1"/>
    </source>
</evidence>
<keyword evidence="1" id="KW-0812">Transmembrane</keyword>
<keyword evidence="1" id="KW-1133">Transmembrane helix</keyword>